<dbReference type="AlphaFoldDB" id="A0A245ZRG2"/>
<dbReference type="OrthoDB" id="8410695at2"/>
<dbReference type="RefSeq" id="WP_088331879.1">
    <property type="nucleotide sequence ID" value="NZ_NBBJ01000001.1"/>
</dbReference>
<evidence type="ECO:0000313" key="2">
    <source>
        <dbReference type="EMBL" id="OWK32329.1"/>
    </source>
</evidence>
<sequence length="488" mass="54482">MTPADVARRHQFREGFTLVDYAEVGLPVFRLTIEAVTTSYRSLPAIQEFVMRCMALGEDDEDAIARMLGLKRELVEGSMNGLVTDGFAARTFMPGDDSAFRLTEAGEHRLADELVEVPQEEMLVIDYDGIRRTPIRLTGQSVVRAAELRQHGAVEIRPCPAEPPAIAELPIPDVSRVIRRQGGEEFRRTVLALKRIVRRNNVFQEAIALVYAAERGAEVQVAFAIDGQLSEIHERTFSEHGGPRKMGFLKAIAEHDGRRRLERLLGKDIIRRLPDAAQLPAIRKAEADAREEMRSTEPAAQAQRSGRGGPAVLAWKAAQERLSLAQHDLDTFPIREMAPFEQDELLEDALRNARGSLIITSAGISASMVNGFMLRDLDRLASDKVEIDIASFIKPQLEARSGDAYDPVAELTKRSERKALRLVQMRRAELFFLIQDEELAVISNRPFLGEVGRRTGFQRVEGLVARSRELVVSIRDLAIAATEFRDAS</sequence>
<proteinExistence type="predicted"/>
<name>A0A245ZRG2_9SPHN</name>
<comment type="caution">
    <text evidence="2">The sequence shown here is derived from an EMBL/GenBank/DDBJ whole genome shotgun (WGS) entry which is preliminary data.</text>
</comment>
<accession>A0A245ZRG2</accession>
<evidence type="ECO:0000256" key="1">
    <source>
        <dbReference type="SAM" id="MobiDB-lite"/>
    </source>
</evidence>
<evidence type="ECO:0000313" key="3">
    <source>
        <dbReference type="Proteomes" id="UP000197783"/>
    </source>
</evidence>
<reference evidence="2 3" key="1">
    <citation type="submission" date="2017-03" db="EMBL/GenBank/DDBJ databases">
        <title>Genome sequence of Sphingomonas mucosissima DSM 17494.</title>
        <authorList>
            <person name="Poehlein A."/>
            <person name="Wuebbeler J.H."/>
            <person name="Steinbuechel A."/>
            <person name="Daniel R."/>
        </authorList>
    </citation>
    <scope>NUCLEOTIDE SEQUENCE [LARGE SCALE GENOMIC DNA]</scope>
    <source>
        <strain evidence="2 3">DSM 17494</strain>
    </source>
</reference>
<dbReference type="Proteomes" id="UP000197783">
    <property type="component" value="Unassembled WGS sequence"/>
</dbReference>
<protein>
    <submittedName>
        <fullName evidence="2">Uncharacterized protein</fullName>
    </submittedName>
</protein>
<gene>
    <name evidence="2" type="ORF">SPMU_06520</name>
</gene>
<organism evidence="2 3">
    <name type="scientific">Sphingomonas mucosissima</name>
    <dbReference type="NCBI Taxonomy" id="370959"/>
    <lineage>
        <taxon>Bacteria</taxon>
        <taxon>Pseudomonadati</taxon>
        <taxon>Pseudomonadota</taxon>
        <taxon>Alphaproteobacteria</taxon>
        <taxon>Sphingomonadales</taxon>
        <taxon>Sphingomonadaceae</taxon>
        <taxon>Sphingomonas</taxon>
    </lineage>
</organism>
<feature type="region of interest" description="Disordered" evidence="1">
    <location>
        <begin position="289"/>
        <end position="308"/>
    </location>
</feature>
<dbReference type="EMBL" id="NBBJ01000001">
    <property type="protein sequence ID" value="OWK32329.1"/>
    <property type="molecule type" value="Genomic_DNA"/>
</dbReference>
<keyword evidence="3" id="KW-1185">Reference proteome</keyword>